<protein>
    <submittedName>
        <fullName evidence="1">Uncharacterized protein</fullName>
    </submittedName>
</protein>
<reference evidence="1" key="1">
    <citation type="journal article" date="2012" name="FEBS Lett.">
        <title>Genomic analysis of ICEVchBan8: An atypical genetic element in Vibrio cholerae.</title>
        <authorList>
            <person name="Taviani E."/>
            <person name="Spagnoletti M."/>
            <person name="Ceccarelli D."/>
            <person name="Haley B.J."/>
            <person name="Hasan N.A."/>
            <person name="Chen A."/>
            <person name="Colombo M.M."/>
            <person name="Huq A."/>
            <person name="Colwell R.R."/>
        </authorList>
    </citation>
    <scope>NUCLEOTIDE SEQUENCE</scope>
    <source>
        <strain evidence="1">MZ03</strain>
    </source>
</reference>
<dbReference type="AlphaFoldDB" id="H9CJE9"/>
<proteinExistence type="predicted"/>
<dbReference type="EMBL" id="JQ345361">
    <property type="protein sequence ID" value="AFD29044.1"/>
    <property type="molecule type" value="Genomic_DNA"/>
</dbReference>
<accession>H9CJE9</accession>
<name>H9CJE9_VIBCL</name>
<organism evidence="1">
    <name type="scientific">Vibrio cholerae O37</name>
    <dbReference type="NCBI Taxonomy" id="185332"/>
    <lineage>
        <taxon>Bacteria</taxon>
        <taxon>Pseudomonadati</taxon>
        <taxon>Pseudomonadota</taxon>
        <taxon>Gammaproteobacteria</taxon>
        <taxon>Vibrionales</taxon>
        <taxon>Vibrionaceae</taxon>
        <taxon>Vibrio</taxon>
    </lineage>
</organism>
<sequence>MSDLSKAREELRMALNNYRKVILLGDKKAQCIIRKELERKFLKFENELEKRRCYHP</sequence>
<evidence type="ECO:0000313" key="1">
    <source>
        <dbReference type="EMBL" id="AFD29044.1"/>
    </source>
</evidence>